<protein>
    <submittedName>
        <fullName evidence="2">Uncharacterized protein</fullName>
    </submittedName>
</protein>
<feature type="transmembrane region" description="Helical" evidence="1">
    <location>
        <begin position="134"/>
        <end position="154"/>
    </location>
</feature>
<feature type="transmembrane region" description="Helical" evidence="1">
    <location>
        <begin position="161"/>
        <end position="180"/>
    </location>
</feature>
<dbReference type="PATRIC" id="fig|1206767.3.peg.2159"/>
<accession>K6GQ32</accession>
<keyword evidence="1" id="KW-0472">Membrane</keyword>
<dbReference type="EMBL" id="ALAO01000176">
    <property type="protein sequence ID" value="EKO39066.1"/>
    <property type="molecule type" value="Genomic_DNA"/>
</dbReference>
<comment type="caution">
    <text evidence="2">The sequence shown here is derived from an EMBL/GenBank/DDBJ whole genome shotgun (WGS) entry which is preliminary data.</text>
</comment>
<dbReference type="Proteomes" id="UP000006272">
    <property type="component" value="Unassembled WGS sequence"/>
</dbReference>
<feature type="transmembrane region" description="Helical" evidence="1">
    <location>
        <begin position="16"/>
        <end position="40"/>
    </location>
</feature>
<keyword evidence="1" id="KW-0812">Transmembrane</keyword>
<evidence type="ECO:0000256" key="1">
    <source>
        <dbReference type="SAM" id="Phobius"/>
    </source>
</evidence>
<gene>
    <name evidence="2" type="ORF">B193_2217</name>
</gene>
<sequence>MDKMWSRLLSAAKKRVAVYAVCFFVVWPLMTIVLSIVSALQLPYYSLSLSQAAMGVLGGGVLLAGDSLVSACLCLAGSLLLFSTLSASGALAGPDSRQAFEMELASLVGSLVFAVVLFYPSVLATGLFVPVQSLPVWAVLALALLLVAAVSAWRGRPGRRLLVGLCVLAGGFALPGLAFVRNLSATPLSAPPPMVLLGLDSLSLDDDVSVLRDWATACGGEWHTNVVSPGLLTNAVWSSLVTQKPVREHGIFHTFQGIEDPAQCALVRSAREQGYLTAAFFSDQFTSWTGSECPFDRDRSGPKGWRQMATTLYANNSLLLPLARPLLPVLPWSTAPPNQAGSFAYSLKRELNEIFTQSSQGGKTMVFGHSTYLHVPCCPSLLDLSKGELRRVLAAPVFRVQDRSFDWQDVDHPDDALPLRRWKVRHLQETVVRVLEETRFLEQGGKLALFSDHGDRQGLTPQTFQEPRFWNVIFATFNLPAYEMETPVSLIDCGAILGLTPSRPFPPVVEYAMGNSAEWQLLGFTASVAWDGSVHLDEAVLASIRQRLESYRPSYPFFARE</sequence>
<evidence type="ECO:0000313" key="3">
    <source>
        <dbReference type="Proteomes" id="UP000006272"/>
    </source>
</evidence>
<organism evidence="2 3">
    <name type="scientific">Solidesulfovibrio magneticus str. Maddingley MBC34</name>
    <dbReference type="NCBI Taxonomy" id="1206767"/>
    <lineage>
        <taxon>Bacteria</taxon>
        <taxon>Pseudomonadati</taxon>
        <taxon>Thermodesulfobacteriota</taxon>
        <taxon>Desulfovibrionia</taxon>
        <taxon>Desulfovibrionales</taxon>
        <taxon>Desulfovibrionaceae</taxon>
        <taxon>Solidesulfovibrio</taxon>
    </lineage>
</organism>
<keyword evidence="1" id="KW-1133">Transmembrane helix</keyword>
<dbReference type="AlphaFoldDB" id="K6GQ32"/>
<evidence type="ECO:0000313" key="2">
    <source>
        <dbReference type="EMBL" id="EKO39066.1"/>
    </source>
</evidence>
<reference evidence="2 3" key="1">
    <citation type="submission" date="2012-07" db="EMBL/GenBank/DDBJ databases">
        <title>Draft genome sequence of Desulfovibrio magneticus str. Maddingley MBC34 obtained from a metagenomic sequence of a methanogenic enrichment isolated from coal-seam formation water in Victoria, Australia.</title>
        <authorList>
            <person name="Greenfield P."/>
            <person name="Hendry P."/>
            <person name="Li D."/>
            <person name="Rosewarne C.P."/>
            <person name="Tran-Dinh N."/>
            <person name="Elbourne L.D.H."/>
            <person name="Paulsen I.T."/>
            <person name="Midgley D.J."/>
        </authorList>
    </citation>
    <scope>NUCLEOTIDE SEQUENCE [LARGE SCALE GENOMIC DNA]</scope>
    <source>
        <strain evidence="3">Maddingley MBC34</strain>
    </source>
</reference>
<name>K6GQ32_9BACT</name>
<proteinExistence type="predicted"/>
<feature type="transmembrane region" description="Helical" evidence="1">
    <location>
        <begin position="68"/>
        <end position="92"/>
    </location>
</feature>
<feature type="transmembrane region" description="Helical" evidence="1">
    <location>
        <begin position="104"/>
        <end position="128"/>
    </location>
</feature>